<proteinExistence type="predicted"/>
<feature type="domain" description="C2H2-type" evidence="8">
    <location>
        <begin position="29"/>
        <end position="56"/>
    </location>
</feature>
<dbReference type="PANTHER" id="PTHR24394:SF29">
    <property type="entry name" value="MYONEURIN"/>
    <property type="match status" value="1"/>
</dbReference>
<protein>
    <submittedName>
        <fullName evidence="9">PR domain zinc finger protein 1</fullName>
    </submittedName>
</protein>
<comment type="caution">
    <text evidence="9">The sequence shown here is derived from an EMBL/GenBank/DDBJ whole genome shotgun (WGS) entry which is preliminary data.</text>
</comment>
<keyword evidence="10" id="KW-1185">Reference proteome</keyword>
<evidence type="ECO:0000259" key="8">
    <source>
        <dbReference type="PROSITE" id="PS50157"/>
    </source>
</evidence>
<dbReference type="Pfam" id="PF00096">
    <property type="entry name" value="zf-C2H2"/>
    <property type="match status" value="2"/>
</dbReference>
<evidence type="ECO:0000256" key="2">
    <source>
        <dbReference type="ARBA" id="ARBA00022723"/>
    </source>
</evidence>
<dbReference type="EMBL" id="VSRR010001310">
    <property type="protein sequence ID" value="MPC24278.1"/>
    <property type="molecule type" value="Genomic_DNA"/>
</dbReference>
<keyword evidence="6" id="KW-0539">Nucleus</keyword>
<evidence type="ECO:0000256" key="3">
    <source>
        <dbReference type="ARBA" id="ARBA00022737"/>
    </source>
</evidence>
<dbReference type="GO" id="GO:0005634">
    <property type="term" value="C:nucleus"/>
    <property type="evidence" value="ECO:0007669"/>
    <property type="project" value="UniProtKB-SubCell"/>
</dbReference>
<gene>
    <name evidence="9" type="primary">PRDM1_1</name>
    <name evidence="9" type="ORF">E2C01_017358</name>
</gene>
<reference evidence="9 10" key="1">
    <citation type="submission" date="2019-05" db="EMBL/GenBank/DDBJ databases">
        <title>Another draft genome of Portunus trituberculatus and its Hox gene families provides insights of decapod evolution.</title>
        <authorList>
            <person name="Jeong J.-H."/>
            <person name="Song I."/>
            <person name="Kim S."/>
            <person name="Choi T."/>
            <person name="Kim D."/>
            <person name="Ryu S."/>
            <person name="Kim W."/>
        </authorList>
    </citation>
    <scope>NUCLEOTIDE SEQUENCE [LARGE SCALE GENOMIC DNA]</scope>
    <source>
        <tissue evidence="9">Muscle</tissue>
    </source>
</reference>
<dbReference type="GO" id="GO:0008270">
    <property type="term" value="F:zinc ion binding"/>
    <property type="evidence" value="ECO:0007669"/>
    <property type="project" value="UniProtKB-KW"/>
</dbReference>
<evidence type="ECO:0000256" key="1">
    <source>
        <dbReference type="ARBA" id="ARBA00004123"/>
    </source>
</evidence>
<keyword evidence="2" id="KW-0479">Metal-binding</keyword>
<dbReference type="SUPFAM" id="SSF57667">
    <property type="entry name" value="beta-beta-alpha zinc fingers"/>
    <property type="match status" value="1"/>
</dbReference>
<keyword evidence="5" id="KW-0862">Zinc</keyword>
<sequence length="229" mass="25264">MSAYTIGSGGEVVGGSGGGEGGGTIRRLLECEHCHKHFTSRFNLQRHQLIHTGAKPYECPLCHQRFNQSGHVKTHLRTRHPTQEAQSLAELAKLPVRAEQTAVCVSPQPKEQQTFIFRPFQTQGVRTMALKQYQDQDHPCPPQIHNETPTPTSPPQVAEERGIVTTSWRPRDVVPSSSGVHVATSPAAPPVVQIISQTAPADHQPTTVEIELDVDLLKAWPSQDKQYQP</sequence>
<evidence type="ECO:0000313" key="9">
    <source>
        <dbReference type="EMBL" id="MPC24278.1"/>
    </source>
</evidence>
<dbReference type="FunFam" id="3.30.160.60:FF:000100">
    <property type="entry name" value="Zinc finger 45-like"/>
    <property type="match status" value="1"/>
</dbReference>
<keyword evidence="4 7" id="KW-0863">Zinc-finger</keyword>
<dbReference type="AlphaFoldDB" id="A0A5B7DS98"/>
<accession>A0A5B7DS98</accession>
<dbReference type="PROSITE" id="PS00028">
    <property type="entry name" value="ZINC_FINGER_C2H2_1"/>
    <property type="match status" value="2"/>
</dbReference>
<comment type="subcellular location">
    <subcellularLocation>
        <location evidence="1">Nucleus</location>
    </subcellularLocation>
</comment>
<dbReference type="InterPro" id="IPR013087">
    <property type="entry name" value="Znf_C2H2_type"/>
</dbReference>
<dbReference type="GO" id="GO:0000981">
    <property type="term" value="F:DNA-binding transcription factor activity, RNA polymerase II-specific"/>
    <property type="evidence" value="ECO:0007669"/>
    <property type="project" value="TreeGrafter"/>
</dbReference>
<feature type="domain" description="C2H2-type" evidence="8">
    <location>
        <begin position="57"/>
        <end position="85"/>
    </location>
</feature>
<evidence type="ECO:0000256" key="4">
    <source>
        <dbReference type="ARBA" id="ARBA00022771"/>
    </source>
</evidence>
<dbReference type="PANTHER" id="PTHR24394">
    <property type="entry name" value="ZINC FINGER PROTEIN"/>
    <property type="match status" value="1"/>
</dbReference>
<name>A0A5B7DS98_PORTR</name>
<evidence type="ECO:0000256" key="7">
    <source>
        <dbReference type="PROSITE-ProRule" id="PRU00042"/>
    </source>
</evidence>
<dbReference type="PROSITE" id="PS50157">
    <property type="entry name" value="ZINC_FINGER_C2H2_2"/>
    <property type="match status" value="2"/>
</dbReference>
<dbReference type="InterPro" id="IPR036236">
    <property type="entry name" value="Znf_C2H2_sf"/>
</dbReference>
<organism evidence="9 10">
    <name type="scientific">Portunus trituberculatus</name>
    <name type="common">Swimming crab</name>
    <name type="synonym">Neptunus trituberculatus</name>
    <dbReference type="NCBI Taxonomy" id="210409"/>
    <lineage>
        <taxon>Eukaryota</taxon>
        <taxon>Metazoa</taxon>
        <taxon>Ecdysozoa</taxon>
        <taxon>Arthropoda</taxon>
        <taxon>Crustacea</taxon>
        <taxon>Multicrustacea</taxon>
        <taxon>Malacostraca</taxon>
        <taxon>Eumalacostraca</taxon>
        <taxon>Eucarida</taxon>
        <taxon>Decapoda</taxon>
        <taxon>Pleocyemata</taxon>
        <taxon>Brachyura</taxon>
        <taxon>Eubrachyura</taxon>
        <taxon>Portunoidea</taxon>
        <taxon>Portunidae</taxon>
        <taxon>Portuninae</taxon>
        <taxon>Portunus</taxon>
    </lineage>
</organism>
<evidence type="ECO:0000256" key="6">
    <source>
        <dbReference type="ARBA" id="ARBA00023242"/>
    </source>
</evidence>
<dbReference type="Gene3D" id="3.30.160.60">
    <property type="entry name" value="Classic Zinc Finger"/>
    <property type="match status" value="2"/>
</dbReference>
<evidence type="ECO:0000313" key="10">
    <source>
        <dbReference type="Proteomes" id="UP000324222"/>
    </source>
</evidence>
<dbReference type="OrthoDB" id="2311693at2759"/>
<dbReference type="Proteomes" id="UP000324222">
    <property type="component" value="Unassembled WGS sequence"/>
</dbReference>
<dbReference type="SMART" id="SM00355">
    <property type="entry name" value="ZnF_C2H2"/>
    <property type="match status" value="2"/>
</dbReference>
<evidence type="ECO:0000256" key="5">
    <source>
        <dbReference type="ARBA" id="ARBA00022833"/>
    </source>
</evidence>
<keyword evidence="3" id="KW-0677">Repeat</keyword>